<organism evidence="1 2">
    <name type="scientific">Aphis craccivora</name>
    <name type="common">Cowpea aphid</name>
    <dbReference type="NCBI Taxonomy" id="307492"/>
    <lineage>
        <taxon>Eukaryota</taxon>
        <taxon>Metazoa</taxon>
        <taxon>Ecdysozoa</taxon>
        <taxon>Arthropoda</taxon>
        <taxon>Hexapoda</taxon>
        <taxon>Insecta</taxon>
        <taxon>Pterygota</taxon>
        <taxon>Neoptera</taxon>
        <taxon>Paraneoptera</taxon>
        <taxon>Hemiptera</taxon>
        <taxon>Sternorrhyncha</taxon>
        <taxon>Aphidomorpha</taxon>
        <taxon>Aphidoidea</taxon>
        <taxon>Aphididae</taxon>
        <taxon>Aphidini</taxon>
        <taxon>Aphis</taxon>
        <taxon>Aphis</taxon>
    </lineage>
</organism>
<evidence type="ECO:0000313" key="2">
    <source>
        <dbReference type="Proteomes" id="UP000478052"/>
    </source>
</evidence>
<dbReference type="EMBL" id="VUJU01004637">
    <property type="protein sequence ID" value="KAF0753735.1"/>
    <property type="molecule type" value="Genomic_DNA"/>
</dbReference>
<reference evidence="1 2" key="1">
    <citation type="submission" date="2019-08" db="EMBL/GenBank/DDBJ databases">
        <title>Whole genome of Aphis craccivora.</title>
        <authorList>
            <person name="Voronova N.V."/>
            <person name="Shulinski R.S."/>
            <person name="Bandarenka Y.V."/>
            <person name="Zhorov D.G."/>
            <person name="Warner D."/>
        </authorList>
    </citation>
    <scope>NUCLEOTIDE SEQUENCE [LARGE SCALE GENOMIC DNA]</scope>
    <source>
        <strain evidence="1">180601</strain>
        <tissue evidence="1">Whole Body</tissue>
    </source>
</reference>
<keyword evidence="2" id="KW-1185">Reference proteome</keyword>
<name>A0A6G0YD81_APHCR</name>
<gene>
    <name evidence="1" type="ORF">FWK35_00019388</name>
</gene>
<dbReference type="Proteomes" id="UP000478052">
    <property type="component" value="Unassembled WGS sequence"/>
</dbReference>
<sequence length="127" mass="14151">MFNLRFYTISELGHQVTHVHNIKLASDKLILSHFFAVLKKATNILDLHKIDFLLHTKVVIEKPYPLKSPPQCYRCLSFGHNGTFGVTAIMFRGILDSNTQCAAQTITRSAEPNSSVTTSSNTSSSIK</sequence>
<proteinExistence type="predicted"/>
<accession>A0A6G0YD81</accession>
<protein>
    <submittedName>
        <fullName evidence="1">Uncharacterized protein</fullName>
    </submittedName>
</protein>
<comment type="caution">
    <text evidence="1">The sequence shown here is derived from an EMBL/GenBank/DDBJ whole genome shotgun (WGS) entry which is preliminary data.</text>
</comment>
<evidence type="ECO:0000313" key="1">
    <source>
        <dbReference type="EMBL" id="KAF0753735.1"/>
    </source>
</evidence>
<dbReference type="AlphaFoldDB" id="A0A6G0YD81"/>